<keyword evidence="1" id="KW-0732">Signal</keyword>
<dbReference type="EMBL" id="BAAATA010000011">
    <property type="protein sequence ID" value="GAA2487763.1"/>
    <property type="molecule type" value="Genomic_DNA"/>
</dbReference>
<feature type="chain" id="PRO_5047517995" evidence="1">
    <location>
        <begin position="22"/>
        <end position="156"/>
    </location>
</feature>
<keyword evidence="3" id="KW-1185">Reference proteome</keyword>
<accession>A0ABP5YY00</accession>
<evidence type="ECO:0000256" key="1">
    <source>
        <dbReference type="SAM" id="SignalP"/>
    </source>
</evidence>
<dbReference type="RefSeq" id="WP_344383256.1">
    <property type="nucleotide sequence ID" value="NZ_BAAATA010000011.1"/>
</dbReference>
<dbReference type="PROSITE" id="PS51257">
    <property type="entry name" value="PROKAR_LIPOPROTEIN"/>
    <property type="match status" value="1"/>
</dbReference>
<feature type="signal peptide" evidence="1">
    <location>
        <begin position="1"/>
        <end position="21"/>
    </location>
</feature>
<proteinExistence type="predicted"/>
<dbReference type="Proteomes" id="UP001501358">
    <property type="component" value="Unassembled WGS sequence"/>
</dbReference>
<comment type="caution">
    <text evidence="2">The sequence shown here is derived from an EMBL/GenBank/DDBJ whole genome shotgun (WGS) entry which is preliminary data.</text>
</comment>
<name>A0ABP5YY00_9ACTN</name>
<organism evidence="2 3">
    <name type="scientific">Streptomyces thermolineatus</name>
    <dbReference type="NCBI Taxonomy" id="44033"/>
    <lineage>
        <taxon>Bacteria</taxon>
        <taxon>Bacillati</taxon>
        <taxon>Actinomycetota</taxon>
        <taxon>Actinomycetes</taxon>
        <taxon>Kitasatosporales</taxon>
        <taxon>Streptomycetaceae</taxon>
        <taxon>Streptomyces</taxon>
    </lineage>
</organism>
<protein>
    <submittedName>
        <fullName evidence="2">DUF2771 domain-containing protein</fullName>
    </submittedName>
</protein>
<gene>
    <name evidence="2" type="ORF">GCM10010406_24910</name>
</gene>
<evidence type="ECO:0000313" key="2">
    <source>
        <dbReference type="EMBL" id="GAA2487763.1"/>
    </source>
</evidence>
<evidence type="ECO:0000313" key="3">
    <source>
        <dbReference type="Proteomes" id="UP001501358"/>
    </source>
</evidence>
<reference evidence="3" key="1">
    <citation type="journal article" date="2019" name="Int. J. Syst. Evol. Microbiol.">
        <title>The Global Catalogue of Microorganisms (GCM) 10K type strain sequencing project: providing services to taxonomists for standard genome sequencing and annotation.</title>
        <authorList>
            <consortium name="The Broad Institute Genomics Platform"/>
            <consortium name="The Broad Institute Genome Sequencing Center for Infectious Disease"/>
            <person name="Wu L."/>
            <person name="Ma J."/>
        </authorList>
    </citation>
    <scope>NUCLEOTIDE SEQUENCE [LARGE SCALE GENOMIC DNA]</scope>
    <source>
        <strain evidence="3">JCM 6307</strain>
    </source>
</reference>
<sequence length="156" mass="16492">MTIRRRAAAIGAVTLGLFALAACEKPSPITTVTAGSDSISFEASCYNEGEALGNNEQKKCQNAGSAKTIEVSPETEVRFGVDPKIAEQGWIIAINNQPAINKPIEKTYTYFTGQSFFQAAAQGGQGAKTATVSIIAQGEKPGTTSGVWNFKLKQTD</sequence>